<dbReference type="EMBL" id="CP020370">
    <property type="protein sequence ID" value="AUB80318.1"/>
    <property type="molecule type" value="Genomic_DNA"/>
</dbReference>
<dbReference type="InterPro" id="IPR046816">
    <property type="entry name" value="MmeI_Mtase"/>
</dbReference>
<dbReference type="Pfam" id="PF20465">
    <property type="entry name" value="MmeI_hel"/>
    <property type="match status" value="1"/>
</dbReference>
<dbReference type="PANTHER" id="PTHR33841:SF1">
    <property type="entry name" value="DNA METHYLTRANSFERASE A"/>
    <property type="match status" value="1"/>
</dbReference>
<protein>
    <recommendedName>
        <fullName evidence="1">site-specific DNA-methyltransferase (adenine-specific)</fullName>
        <ecNumber evidence="1">2.1.1.72</ecNumber>
    </recommendedName>
</protein>
<evidence type="ECO:0000259" key="5">
    <source>
        <dbReference type="Pfam" id="PF20465"/>
    </source>
</evidence>
<feature type="domain" description="MmeI-like DNA-methyltransferase" evidence="7">
    <location>
        <begin position="354"/>
        <end position="592"/>
    </location>
</feature>
<dbReference type="InterPro" id="IPR050953">
    <property type="entry name" value="N4_N6_ade-DNA_methylase"/>
</dbReference>
<evidence type="ECO:0000259" key="6">
    <source>
        <dbReference type="Pfam" id="PF20466"/>
    </source>
</evidence>
<dbReference type="PANTHER" id="PTHR33841">
    <property type="entry name" value="DNA METHYLTRANSFERASE YEEA-RELATED"/>
    <property type="match status" value="1"/>
</dbReference>
<evidence type="ECO:0000256" key="2">
    <source>
        <dbReference type="ARBA" id="ARBA00022603"/>
    </source>
</evidence>
<reference evidence="8 9" key="1">
    <citation type="submission" date="2017-03" db="EMBL/GenBank/DDBJ databases">
        <title>Complete genome sequence of Candidatus 'Thiodictyon syntrophicum' sp. nov. strain Cad16T, a photolithoautotroph purple sulfur bacterium isolated from an alpine meromictic lake.</title>
        <authorList>
            <person name="Luedin S.M."/>
            <person name="Pothier J.F."/>
            <person name="Danza F."/>
            <person name="Storelli N."/>
            <person name="Wittwer M."/>
            <person name="Tonolla M."/>
        </authorList>
    </citation>
    <scope>NUCLEOTIDE SEQUENCE [LARGE SCALE GENOMIC DNA]</scope>
    <source>
        <strain evidence="8 9">Cad16T</strain>
    </source>
</reference>
<evidence type="ECO:0000313" key="9">
    <source>
        <dbReference type="Proteomes" id="UP000232638"/>
    </source>
</evidence>
<evidence type="ECO:0000256" key="4">
    <source>
        <dbReference type="ARBA" id="ARBA00047942"/>
    </source>
</evidence>
<dbReference type="AlphaFoldDB" id="A0A2K8U412"/>
<dbReference type="Pfam" id="PF20473">
    <property type="entry name" value="MmeI_Mtase"/>
    <property type="match status" value="1"/>
</dbReference>
<dbReference type="InterPro" id="IPR029063">
    <property type="entry name" value="SAM-dependent_MTases_sf"/>
</dbReference>
<evidence type="ECO:0000259" key="7">
    <source>
        <dbReference type="Pfam" id="PF20473"/>
    </source>
</evidence>
<evidence type="ECO:0000313" key="8">
    <source>
        <dbReference type="EMBL" id="AUB80318.1"/>
    </source>
</evidence>
<evidence type="ECO:0000256" key="3">
    <source>
        <dbReference type="ARBA" id="ARBA00022679"/>
    </source>
</evidence>
<dbReference type="Proteomes" id="UP000232638">
    <property type="component" value="Chromosome"/>
</dbReference>
<dbReference type="SUPFAM" id="SSF53335">
    <property type="entry name" value="S-adenosyl-L-methionine-dependent methyltransferases"/>
    <property type="match status" value="1"/>
</dbReference>
<evidence type="ECO:0000256" key="1">
    <source>
        <dbReference type="ARBA" id="ARBA00011900"/>
    </source>
</evidence>
<dbReference type="Gene3D" id="3.40.50.150">
    <property type="entry name" value="Vaccinia Virus protein VP39"/>
    <property type="match status" value="1"/>
</dbReference>
<gene>
    <name evidence="8" type="ORF">THSYN_04680</name>
</gene>
<dbReference type="GO" id="GO:0032259">
    <property type="term" value="P:methylation"/>
    <property type="evidence" value="ECO:0007669"/>
    <property type="project" value="UniProtKB-KW"/>
</dbReference>
<dbReference type="PROSITE" id="PS00092">
    <property type="entry name" value="N6_MTASE"/>
    <property type="match status" value="1"/>
</dbReference>
<accession>A0A2K8U412</accession>
<dbReference type="InterPro" id="IPR046820">
    <property type="entry name" value="MmeI_TRD"/>
</dbReference>
<feature type="domain" description="MmeI-like helicase spacer" evidence="5">
    <location>
        <begin position="184"/>
        <end position="252"/>
    </location>
</feature>
<dbReference type="Pfam" id="PF20466">
    <property type="entry name" value="MmeI_TRD"/>
    <property type="match status" value="1"/>
</dbReference>
<dbReference type="KEGG" id="tsy:THSYN_04680"/>
<keyword evidence="9" id="KW-1185">Reference proteome</keyword>
<proteinExistence type="predicted"/>
<name>A0A2K8U412_9GAMM</name>
<feature type="domain" description="MmeI-like target recognition" evidence="6">
    <location>
        <begin position="766"/>
        <end position="834"/>
    </location>
</feature>
<dbReference type="InterPro" id="IPR002052">
    <property type="entry name" value="DNA_methylase_N6_adenine_CS"/>
</dbReference>
<keyword evidence="2 8" id="KW-0489">Methyltransferase</keyword>
<dbReference type="GO" id="GO:0009007">
    <property type="term" value="F:site-specific DNA-methyltransferase (adenine-specific) activity"/>
    <property type="evidence" value="ECO:0007669"/>
    <property type="project" value="UniProtKB-EC"/>
</dbReference>
<dbReference type="GO" id="GO:0003676">
    <property type="term" value="F:nucleic acid binding"/>
    <property type="evidence" value="ECO:0007669"/>
    <property type="project" value="InterPro"/>
</dbReference>
<dbReference type="REBASE" id="226589">
    <property type="entry name" value="Tsy16TORF4680P"/>
</dbReference>
<comment type="catalytic activity">
    <reaction evidence="4">
        <text>a 2'-deoxyadenosine in DNA + S-adenosyl-L-methionine = an N(6)-methyl-2'-deoxyadenosine in DNA + S-adenosyl-L-homocysteine + H(+)</text>
        <dbReference type="Rhea" id="RHEA:15197"/>
        <dbReference type="Rhea" id="RHEA-COMP:12418"/>
        <dbReference type="Rhea" id="RHEA-COMP:12419"/>
        <dbReference type="ChEBI" id="CHEBI:15378"/>
        <dbReference type="ChEBI" id="CHEBI:57856"/>
        <dbReference type="ChEBI" id="CHEBI:59789"/>
        <dbReference type="ChEBI" id="CHEBI:90615"/>
        <dbReference type="ChEBI" id="CHEBI:90616"/>
        <dbReference type="EC" id="2.1.1.72"/>
    </reaction>
</comment>
<dbReference type="RefSeq" id="WP_100918119.1">
    <property type="nucleotide sequence ID" value="NZ_CP020370.1"/>
</dbReference>
<dbReference type="PRINTS" id="PR00507">
    <property type="entry name" value="N12N6MTFRASE"/>
</dbReference>
<keyword evidence="3 8" id="KW-0808">Transferase</keyword>
<dbReference type="EC" id="2.1.1.72" evidence="1"/>
<organism evidence="8 9">
    <name type="scientific">Candidatus Thiodictyon syntrophicum</name>
    <dbReference type="NCBI Taxonomy" id="1166950"/>
    <lineage>
        <taxon>Bacteria</taxon>
        <taxon>Pseudomonadati</taxon>
        <taxon>Pseudomonadota</taxon>
        <taxon>Gammaproteobacteria</taxon>
        <taxon>Chromatiales</taxon>
        <taxon>Chromatiaceae</taxon>
        <taxon>Thiodictyon</taxon>
    </lineage>
</organism>
<dbReference type="InterPro" id="IPR046819">
    <property type="entry name" value="MmeI_hel"/>
</dbReference>
<dbReference type="OrthoDB" id="9782445at2"/>
<sequence>MTPDQFIDKWKDATLKERSGSQEHFLDLCRLLEEPSPAAADPTGSWYCFEKGAAKAGGGDGWADVWRRNCFGWEYKGKHKDLKKAFQQLQNYTPALEYPPLLIVSDMDRIEIHTAFTGTVPDVHVLLLEDLRDAGKRRLLKWAFTEPERLRPDQTTAALTEAAAGSFGGLAQALRARGHDPWAVGHFCIRVLFCLFAEHIELLPRQMFTRLLDAGLKDPASLTGMLQDLFGAMAKGGRVGFDPVDWFNGGLFDSTATLPLELDDIKTLRALAPLDWSAIEPSIFGTLFERGLDPDKRSQLGAHYTDRGSIMRLVDPVVLDPLRDEWTARKGEIEAVMAKAGAAKSASARTKAQNDAHGVLQGFLARLAHFRVLDPACGSGNFLLLSLLGLKDLEHQVILEAETLGLSRAFPMVGPECVLGIELNPYAAELARVTVWIGEIQWMLSHGFNLSKNPILKPLNTIEQRDAVVNPDGTEPEWPVADVIVGNPPFLGDKKMLGGLGEEYVTRLRSLYQGRVPGGADLVTYWFEKARAELEVGRARYAGLVATNSIRGGANRKVLGRICESGRIFNAWSDEPWVNEGAAVRVSLVCLIGALEPSLIETDERQGAMLNGQQVMIIHADLTAGHDEKESTIIRSKAIPENLGVAFLGTQKNGKFEIHGDVARAWLRLPNPHDRSNSDVLQPWANGINITKRPSDLWIVDFGTDLPLDNASLYEMPFAYLKENVENFRSSNRREAYRQRWWIHAESRPGMRAAIARLNRFIVTPTLAKYRVFKWLDCSFCPDKQLVVIARSDDTTFGILHSRFHELWSLRMGTSLEDRPRYTPTTTFETFPFPPGLNPADTAGPTEALDSGVILPPEAPDRRAAALGIAEAAYRLNALREAWLNPPGWVDRVPEVVDGYPDRIIPKPEHAADLKKRTLTNLYNARPTWLDHAHQALDAAVAAAYGWGDYGAGMAEEEILRRLLALNLERSQEQETHQ</sequence>